<protein>
    <recommendedName>
        <fullName evidence="2">DBB domain-containing protein</fullName>
    </recommendedName>
</protein>
<feature type="region of interest" description="Disordered" evidence="1">
    <location>
        <begin position="944"/>
        <end position="1021"/>
    </location>
</feature>
<sequence>MWVITRVSGIPSPISISTHLGRCAEAAAFGTLPARVLRKLFPVDEAHVCVRPRLLPPAHHSPRKTQGTSAQSPRRLRRDVSCLGYRVTETRASSYHGTAVRLLSSSHNIYILSFVADNPSYFAFPDDDIADSAGASTSSASPEQCSRSAPTRVWSDSIRPLSSRRREPESPRRKEFRALLRSLSAKEPEQAEAFLKGQPRPGDCAPSDMKHTFTSPRLKKGKISTTVVTSEGVKEREEVFYTIPLQGRRRHSVGGYLATGGVREGGGEVTAVPSEVPKMPPPRFNQLDEDVVKRRRPKNFAFKEMEDIAILWSSGSPESGLWSDYLVASFDKIMSQRARHHYRVTPITAEELLSSESQEKLEKLSKAQLQIVILCPNLDSKLSELKRELNTESLFKVEKVLVMLLGVEKNHVVSNNCEDFPTIDQWQMMSVREKDTSFVDTFLTAAVGILRTKDCKDTAADRTSFSIVPKKVKIGQSRVIALLNDPIREEDSIKIMVDKKGEVIHIPMFKKRNPYTLQFDIPESCLEVSMLVWVRVSKNGQSLGRRQIKCESRLRELDQLLRASDHPLEFMCQTLGFKTTNKEQLDSWMLNAFQKNIPPHFNLLSSSEQFNPKADVCSNEEYPTLLHWAARFGLERVCWQLLECPGGGAAAALRNARRRTPADLARDHRHLRLADMLADHMKINEFSNMYYYLKNMSDNDKDDCQDDVKQQDELRILESCDTVDSPSREDVKPLEGESSTDPFSEACTQNLEDTAAEAEKSEHGKKQRPNLKLPKFKEQFYQNDFSAHDDTAGRIQQAIEHDYLVQPSNIKVEESPKFRPNNLYANSSRLLPQQSEIFLYSPTEETNKSFNIETPTSDISQINLNGNARNSGSLKAAKESCPLTGQEELAEIINDFKNNVFTISEVEKLVMEWRNRNETQQSLKEKQEQLNKMREEYDKIQQKIKEKMKRPTPFDRVKKMFSKSKGKNHDSNTGTIEKRNGSTRPNSSLSDSSSSSGRLSTVSGGSVAETNSVQSELDDKARSIVSSTSTLTMHTACEDGRLDDYLVPPPPRPLVNAPQFTTFGHPKHDNRGQHMATIVEREASASRERLDCDTEARNGTHLRMNFAPRDKAGRCDERDPAHMYMNISATHT</sequence>
<name>A0ABN8J5V1_9NEOP</name>
<feature type="region of interest" description="Disordered" evidence="1">
    <location>
        <begin position="721"/>
        <end position="745"/>
    </location>
</feature>
<dbReference type="InterPro" id="IPR036770">
    <property type="entry name" value="Ankyrin_rpt-contain_sf"/>
</dbReference>
<dbReference type="InterPro" id="IPR052446">
    <property type="entry name" value="B-cell_PI3K-Signaling_Adptrs"/>
</dbReference>
<dbReference type="InterPro" id="IPR017893">
    <property type="entry name" value="DBB_domain"/>
</dbReference>
<proteinExistence type="predicted"/>
<evidence type="ECO:0000313" key="3">
    <source>
        <dbReference type="EMBL" id="CAH2076651.1"/>
    </source>
</evidence>
<organism evidence="3 4">
    <name type="scientific">Iphiclides podalirius</name>
    <name type="common">scarce swallowtail</name>
    <dbReference type="NCBI Taxonomy" id="110791"/>
    <lineage>
        <taxon>Eukaryota</taxon>
        <taxon>Metazoa</taxon>
        <taxon>Ecdysozoa</taxon>
        <taxon>Arthropoda</taxon>
        <taxon>Hexapoda</taxon>
        <taxon>Insecta</taxon>
        <taxon>Pterygota</taxon>
        <taxon>Neoptera</taxon>
        <taxon>Endopterygota</taxon>
        <taxon>Lepidoptera</taxon>
        <taxon>Glossata</taxon>
        <taxon>Ditrysia</taxon>
        <taxon>Papilionoidea</taxon>
        <taxon>Papilionidae</taxon>
        <taxon>Papilioninae</taxon>
        <taxon>Iphiclides</taxon>
    </lineage>
</organism>
<evidence type="ECO:0000259" key="2">
    <source>
        <dbReference type="PROSITE" id="PS51376"/>
    </source>
</evidence>
<dbReference type="PANTHER" id="PTHR16267">
    <property type="entry name" value="BANK1/PIK3AP1 FAMILY MEMBER"/>
    <property type="match status" value="1"/>
</dbReference>
<feature type="compositionally biased region" description="Basic and acidic residues" evidence="1">
    <location>
        <begin position="726"/>
        <end position="735"/>
    </location>
</feature>
<reference evidence="3" key="1">
    <citation type="submission" date="2022-03" db="EMBL/GenBank/DDBJ databases">
        <authorList>
            <person name="Martin H S."/>
        </authorList>
    </citation>
    <scope>NUCLEOTIDE SEQUENCE</scope>
</reference>
<feature type="region of interest" description="Disordered" evidence="1">
    <location>
        <begin position="55"/>
        <end position="76"/>
    </location>
</feature>
<dbReference type="SMART" id="SM01282">
    <property type="entry name" value="DBB"/>
    <property type="match status" value="1"/>
</dbReference>
<gene>
    <name evidence="3" type="ORF">IPOD504_LOCUS17356</name>
</gene>
<feature type="compositionally biased region" description="Low complexity" evidence="1">
    <location>
        <begin position="982"/>
        <end position="1007"/>
    </location>
</feature>
<evidence type="ECO:0000313" key="4">
    <source>
        <dbReference type="Proteomes" id="UP000837857"/>
    </source>
</evidence>
<dbReference type="EMBL" id="OW152821">
    <property type="protein sequence ID" value="CAH2076651.1"/>
    <property type="molecule type" value="Genomic_DNA"/>
</dbReference>
<evidence type="ECO:0000256" key="1">
    <source>
        <dbReference type="SAM" id="MobiDB-lite"/>
    </source>
</evidence>
<dbReference type="Proteomes" id="UP000837857">
    <property type="component" value="Chromosome 9"/>
</dbReference>
<accession>A0ABN8J5V1</accession>
<dbReference type="SUPFAM" id="SSF48403">
    <property type="entry name" value="Ankyrin repeat"/>
    <property type="match status" value="1"/>
</dbReference>
<feature type="domain" description="DBB" evidence="2">
    <location>
        <begin position="467"/>
        <end position="604"/>
    </location>
</feature>
<dbReference type="PANTHER" id="PTHR16267:SF11">
    <property type="entry name" value="STUMPS, ISOFORM E"/>
    <property type="match status" value="1"/>
</dbReference>
<dbReference type="Gene3D" id="3.40.50.10140">
    <property type="entry name" value="Toll/interleukin-1 receptor homology (TIR) domain"/>
    <property type="match status" value="1"/>
</dbReference>
<dbReference type="Pfam" id="PF14545">
    <property type="entry name" value="DBB"/>
    <property type="match status" value="1"/>
</dbReference>
<dbReference type="PROSITE" id="PS51376">
    <property type="entry name" value="DBB"/>
    <property type="match status" value="1"/>
</dbReference>
<dbReference type="Gene3D" id="1.25.40.20">
    <property type="entry name" value="Ankyrin repeat-containing domain"/>
    <property type="match status" value="1"/>
</dbReference>
<dbReference type="InterPro" id="IPR035897">
    <property type="entry name" value="Toll_tir_struct_dom_sf"/>
</dbReference>
<keyword evidence="4" id="KW-1185">Reference proteome</keyword>
<feature type="non-terminal residue" evidence="3">
    <location>
        <position position="1"/>
    </location>
</feature>
<feature type="region of interest" description="Disordered" evidence="1">
    <location>
        <begin position="754"/>
        <end position="773"/>
    </location>
</feature>
<feature type="region of interest" description="Disordered" evidence="1">
    <location>
        <begin position="133"/>
        <end position="152"/>
    </location>
</feature>